<dbReference type="Proteomes" id="UP000747542">
    <property type="component" value="Unassembled WGS sequence"/>
</dbReference>
<keyword evidence="2" id="KW-1185">Reference proteome</keyword>
<organism evidence="1 2">
    <name type="scientific">Homarus americanus</name>
    <name type="common">American lobster</name>
    <dbReference type="NCBI Taxonomy" id="6706"/>
    <lineage>
        <taxon>Eukaryota</taxon>
        <taxon>Metazoa</taxon>
        <taxon>Ecdysozoa</taxon>
        <taxon>Arthropoda</taxon>
        <taxon>Crustacea</taxon>
        <taxon>Multicrustacea</taxon>
        <taxon>Malacostraca</taxon>
        <taxon>Eumalacostraca</taxon>
        <taxon>Eucarida</taxon>
        <taxon>Decapoda</taxon>
        <taxon>Pleocyemata</taxon>
        <taxon>Astacidea</taxon>
        <taxon>Nephropoidea</taxon>
        <taxon>Nephropidae</taxon>
        <taxon>Homarus</taxon>
    </lineage>
</organism>
<dbReference type="EMBL" id="JAHLQT010011632">
    <property type="protein sequence ID" value="KAG7171786.1"/>
    <property type="molecule type" value="Genomic_DNA"/>
</dbReference>
<evidence type="ECO:0000313" key="2">
    <source>
        <dbReference type="Proteomes" id="UP000747542"/>
    </source>
</evidence>
<name>A0A8J5N245_HOMAM</name>
<evidence type="ECO:0000313" key="1">
    <source>
        <dbReference type="EMBL" id="KAG7171786.1"/>
    </source>
</evidence>
<dbReference type="AlphaFoldDB" id="A0A8J5N245"/>
<reference evidence="1" key="1">
    <citation type="journal article" date="2021" name="Sci. Adv.">
        <title>The American lobster genome reveals insights on longevity, neural, and immune adaptations.</title>
        <authorList>
            <person name="Polinski J.M."/>
            <person name="Zimin A.V."/>
            <person name="Clark K.F."/>
            <person name="Kohn A.B."/>
            <person name="Sadowski N."/>
            <person name="Timp W."/>
            <person name="Ptitsyn A."/>
            <person name="Khanna P."/>
            <person name="Romanova D.Y."/>
            <person name="Williams P."/>
            <person name="Greenwood S.J."/>
            <person name="Moroz L.L."/>
            <person name="Walt D.R."/>
            <person name="Bodnar A.G."/>
        </authorList>
    </citation>
    <scope>NUCLEOTIDE SEQUENCE</scope>
    <source>
        <strain evidence="1">GMGI-L3</strain>
    </source>
</reference>
<comment type="caution">
    <text evidence="1">The sequence shown here is derived from an EMBL/GenBank/DDBJ whole genome shotgun (WGS) entry which is preliminary data.</text>
</comment>
<sequence>MGFTFSVKKTQLFSQYKSTVQNLPQGKPLRLGLKEQFGEVGFHIFAQLTEMLKSFFSLAVPTRLATRASR</sequence>
<accession>A0A8J5N245</accession>
<proteinExistence type="predicted"/>
<gene>
    <name evidence="1" type="ORF">Hamer_G000697</name>
</gene>
<protein>
    <submittedName>
        <fullName evidence="1">Uncharacterized protein</fullName>
    </submittedName>
</protein>